<keyword evidence="11" id="KW-1185">Reference proteome</keyword>
<feature type="transmembrane region" description="Helical" evidence="9">
    <location>
        <begin position="154"/>
        <end position="171"/>
    </location>
</feature>
<evidence type="ECO:0000256" key="4">
    <source>
        <dbReference type="ARBA" id="ARBA00022475"/>
    </source>
</evidence>
<dbReference type="PANTHER" id="PTHR34308">
    <property type="entry name" value="COBALAMIN BIOSYNTHESIS PROTEIN CBIB"/>
    <property type="match status" value="1"/>
</dbReference>
<proteinExistence type="inferred from homology"/>
<organism evidence="10 11">
    <name type="scientific">Paramylibacter ulvae</name>
    <dbReference type="NCBI Taxonomy" id="1651968"/>
    <lineage>
        <taxon>Bacteria</taxon>
        <taxon>Pseudomonadati</taxon>
        <taxon>Pseudomonadota</taxon>
        <taxon>Alphaproteobacteria</taxon>
        <taxon>Rhodobacterales</taxon>
        <taxon>Paracoccaceae</taxon>
        <taxon>Paramylibacter</taxon>
    </lineage>
</organism>
<dbReference type="InterPro" id="IPR004485">
    <property type="entry name" value="Cobalamin_biosynth_CobD/CbiB"/>
</dbReference>
<reference evidence="11" key="1">
    <citation type="journal article" date="2019" name="Int. J. Syst. Evol. Microbiol.">
        <title>The Global Catalogue of Microorganisms (GCM) 10K type strain sequencing project: providing services to taxonomists for standard genome sequencing and annotation.</title>
        <authorList>
            <consortium name="The Broad Institute Genomics Platform"/>
            <consortium name="The Broad Institute Genome Sequencing Center for Infectious Disease"/>
            <person name="Wu L."/>
            <person name="Ma J."/>
        </authorList>
    </citation>
    <scope>NUCLEOTIDE SEQUENCE [LARGE SCALE GENOMIC DNA]</scope>
    <source>
        <strain evidence="11">KCTC 32465</strain>
    </source>
</reference>
<dbReference type="PANTHER" id="PTHR34308:SF1">
    <property type="entry name" value="COBALAMIN BIOSYNTHESIS PROTEIN CBIB"/>
    <property type="match status" value="1"/>
</dbReference>
<evidence type="ECO:0000256" key="8">
    <source>
        <dbReference type="ARBA" id="ARBA00023136"/>
    </source>
</evidence>
<protein>
    <recommendedName>
        <fullName evidence="9">Cobalamin biosynthesis protein CobD</fullName>
    </recommendedName>
</protein>
<comment type="function">
    <text evidence="9">Converts cobyric acid to cobinamide by the addition of aminopropanol on the F carboxylic group.</text>
</comment>
<evidence type="ECO:0000256" key="1">
    <source>
        <dbReference type="ARBA" id="ARBA00004651"/>
    </source>
</evidence>
<name>A0ABQ3D371_9RHOB</name>
<dbReference type="RefSeq" id="WP_189640813.1">
    <property type="nucleotide sequence ID" value="NZ_BMZF01000006.1"/>
</dbReference>
<evidence type="ECO:0000256" key="7">
    <source>
        <dbReference type="ARBA" id="ARBA00022989"/>
    </source>
</evidence>
<dbReference type="Pfam" id="PF03186">
    <property type="entry name" value="CobD_Cbib"/>
    <property type="match status" value="1"/>
</dbReference>
<comment type="similarity">
    <text evidence="3 9">Belongs to the CobD/CbiB family.</text>
</comment>
<feature type="transmembrane region" description="Helical" evidence="9">
    <location>
        <begin position="293"/>
        <end position="310"/>
    </location>
</feature>
<comment type="caution">
    <text evidence="9">Lacks conserved residue(s) required for the propagation of feature annotation.</text>
</comment>
<evidence type="ECO:0000313" key="10">
    <source>
        <dbReference type="EMBL" id="GHA56179.1"/>
    </source>
</evidence>
<evidence type="ECO:0000256" key="9">
    <source>
        <dbReference type="HAMAP-Rule" id="MF_00024"/>
    </source>
</evidence>
<evidence type="ECO:0000313" key="11">
    <source>
        <dbReference type="Proteomes" id="UP000634455"/>
    </source>
</evidence>
<evidence type="ECO:0000256" key="5">
    <source>
        <dbReference type="ARBA" id="ARBA00022573"/>
    </source>
</evidence>
<accession>A0ABQ3D371</accession>
<keyword evidence="5 9" id="KW-0169">Cobalamin biosynthesis</keyword>
<evidence type="ECO:0000256" key="2">
    <source>
        <dbReference type="ARBA" id="ARBA00004953"/>
    </source>
</evidence>
<dbReference type="EMBL" id="BMZF01000006">
    <property type="protein sequence ID" value="GHA56179.1"/>
    <property type="molecule type" value="Genomic_DNA"/>
</dbReference>
<comment type="pathway">
    <text evidence="2 9">Cofactor biosynthesis; adenosylcobalamin biosynthesis.</text>
</comment>
<feature type="transmembrane region" description="Helical" evidence="9">
    <location>
        <begin position="55"/>
        <end position="73"/>
    </location>
</feature>
<sequence length="311" mass="34079">MNGFQILFLALLLDFIFGDPLQIWNRIPHPAVIMGRFVDWFDDRLNRGKMRREKGILSITLLALLALGIGYLIKIIPDYGVIEMLVVTALLAHNNLVKHVRAVATGLMESLASGQAEVAKIVGRETSNLDEAGVSTAAIESAAENFSDAVVAPIFWYLILGLPGIILYKVVNTADSMIGHKSETYAEFGFGSAKLDDLLNLIPARICGALMCFVQTSKNTWDVWDLMLSDAPLHASPNAGWPESAMAGILDIRLAGPRIYDGELTDDAYINPQGNKNPNSDDILESTKVIQRTWYAIAATIGFFAVVTWLI</sequence>
<comment type="subcellular location">
    <subcellularLocation>
        <location evidence="1 9">Cell membrane</location>
        <topology evidence="1 9">Multi-pass membrane protein</topology>
    </subcellularLocation>
</comment>
<dbReference type="HAMAP" id="MF_00024">
    <property type="entry name" value="CobD_CbiB"/>
    <property type="match status" value="1"/>
</dbReference>
<keyword evidence="7 9" id="KW-1133">Transmembrane helix</keyword>
<comment type="caution">
    <text evidence="10">The sequence shown here is derived from an EMBL/GenBank/DDBJ whole genome shotgun (WGS) entry which is preliminary data.</text>
</comment>
<keyword evidence="4 9" id="KW-1003">Cell membrane</keyword>
<dbReference type="Proteomes" id="UP000634455">
    <property type="component" value="Unassembled WGS sequence"/>
</dbReference>
<dbReference type="NCBIfam" id="TIGR00380">
    <property type="entry name" value="cobal_cbiB"/>
    <property type="match status" value="1"/>
</dbReference>
<evidence type="ECO:0000256" key="3">
    <source>
        <dbReference type="ARBA" id="ARBA00006263"/>
    </source>
</evidence>
<gene>
    <name evidence="9 10" type="primary">cobD</name>
    <name evidence="10" type="ORF">GCM10008927_22400</name>
</gene>
<keyword evidence="6 9" id="KW-0812">Transmembrane</keyword>
<evidence type="ECO:0000256" key="6">
    <source>
        <dbReference type="ARBA" id="ARBA00022692"/>
    </source>
</evidence>
<keyword evidence="8 9" id="KW-0472">Membrane</keyword>